<dbReference type="Proteomes" id="UP000823892">
    <property type="component" value="Unassembled WGS sequence"/>
</dbReference>
<protein>
    <submittedName>
        <fullName evidence="2">Helix-turn-helix domain-containing protein</fullName>
    </submittedName>
</protein>
<evidence type="ECO:0000259" key="1">
    <source>
        <dbReference type="Pfam" id="PF13556"/>
    </source>
</evidence>
<gene>
    <name evidence="2" type="ORF">H9914_03675</name>
</gene>
<evidence type="ECO:0000313" key="3">
    <source>
        <dbReference type="Proteomes" id="UP000823892"/>
    </source>
</evidence>
<accession>A0A9D2QU47</accession>
<sequence>MQLTSILLYESLKEQFHIADYRLLSKNQPLARPFFYEADRGLLSDHIYLTEEILDLSVFTSMPEDVVLVICQKNRNSFLPEGRFSCILLSCDTSVLHVFNAIQSIFDHYESWEQQLISVCHQEGTLDELLQLSLPVFKNPLCILANDGSLVAQTGLDELPDMEAFFQDTAVRIDYLNAFNQDPACRISPGSKAPALFPAYITGHRSLNMNLFLNGQAQYRLSIIEKDETITDASHYLITILAQHAEYILHRMYSESSSRNTTLQSIFQSILSDRTADYMNISHLLGSVGWLPQHTYLCSVIQTSGDVHASLNTDTVCSFIETEFSAACSVVYKDNVVSFFNLTLLDLEAEEVFQGLVLFIRDSMLKAGYSRSMTGHMNLRRQYHQAYTALKLGGEISPQLWIHHFDQVAVPYILRQATRILPGNMLCYEKLLDLIHSDKMQNTEYIKTLRTYLEHNLNTVQSAKALFIHRSTFLYRLERIRSILETDLEDADELFYLNLSLRLLDLDENKTPT</sequence>
<reference evidence="2" key="1">
    <citation type="journal article" date="2021" name="PeerJ">
        <title>Extensive microbial diversity within the chicken gut microbiome revealed by metagenomics and culture.</title>
        <authorList>
            <person name="Gilroy R."/>
            <person name="Ravi A."/>
            <person name="Getino M."/>
            <person name="Pursley I."/>
            <person name="Horton D.L."/>
            <person name="Alikhan N.F."/>
            <person name="Baker D."/>
            <person name="Gharbi K."/>
            <person name="Hall N."/>
            <person name="Watson M."/>
            <person name="Adriaenssens E.M."/>
            <person name="Foster-Nyarko E."/>
            <person name="Jarju S."/>
            <person name="Secka A."/>
            <person name="Antonio M."/>
            <person name="Oren A."/>
            <person name="Chaudhuri R.R."/>
            <person name="La Ragione R."/>
            <person name="Hildebrand F."/>
            <person name="Pallen M.J."/>
        </authorList>
    </citation>
    <scope>NUCLEOTIDE SEQUENCE</scope>
    <source>
        <strain evidence="2">ChiBcec6-4105</strain>
    </source>
</reference>
<name>A0A9D2QU47_9FIRM</name>
<reference evidence="2" key="2">
    <citation type="submission" date="2021-04" db="EMBL/GenBank/DDBJ databases">
        <authorList>
            <person name="Gilroy R."/>
        </authorList>
    </citation>
    <scope>NUCLEOTIDE SEQUENCE</scope>
    <source>
        <strain evidence="2">ChiBcec6-4105</strain>
    </source>
</reference>
<dbReference type="InterPro" id="IPR025736">
    <property type="entry name" value="PucR_C-HTH_dom"/>
</dbReference>
<dbReference type="Gene3D" id="1.10.10.2840">
    <property type="entry name" value="PucR C-terminal helix-turn-helix domain"/>
    <property type="match status" value="1"/>
</dbReference>
<feature type="domain" description="PucR C-terminal helix-turn-helix" evidence="1">
    <location>
        <begin position="446"/>
        <end position="503"/>
    </location>
</feature>
<organism evidence="2 3">
    <name type="scientific">Candidatus Blautia avicola</name>
    <dbReference type="NCBI Taxonomy" id="2838483"/>
    <lineage>
        <taxon>Bacteria</taxon>
        <taxon>Bacillati</taxon>
        <taxon>Bacillota</taxon>
        <taxon>Clostridia</taxon>
        <taxon>Lachnospirales</taxon>
        <taxon>Lachnospiraceae</taxon>
        <taxon>Blautia</taxon>
    </lineage>
</organism>
<dbReference type="InterPro" id="IPR042070">
    <property type="entry name" value="PucR_C-HTH_sf"/>
</dbReference>
<dbReference type="InterPro" id="IPR051448">
    <property type="entry name" value="CdaR-like_regulators"/>
</dbReference>
<comment type="caution">
    <text evidence="2">The sequence shown here is derived from an EMBL/GenBank/DDBJ whole genome shotgun (WGS) entry which is preliminary data.</text>
</comment>
<dbReference type="PANTHER" id="PTHR33744">
    <property type="entry name" value="CARBOHYDRATE DIACID REGULATOR"/>
    <property type="match status" value="1"/>
</dbReference>
<dbReference type="Pfam" id="PF13556">
    <property type="entry name" value="HTH_30"/>
    <property type="match status" value="1"/>
</dbReference>
<evidence type="ECO:0000313" key="2">
    <source>
        <dbReference type="EMBL" id="HJD28083.1"/>
    </source>
</evidence>
<dbReference type="PANTHER" id="PTHR33744:SF15">
    <property type="entry name" value="CARBOHYDRATE DIACID REGULATOR"/>
    <property type="match status" value="1"/>
</dbReference>
<dbReference type="EMBL" id="DWUY01000081">
    <property type="protein sequence ID" value="HJD28083.1"/>
    <property type="molecule type" value="Genomic_DNA"/>
</dbReference>
<proteinExistence type="predicted"/>
<dbReference type="AlphaFoldDB" id="A0A9D2QU47"/>